<evidence type="ECO:0000313" key="1">
    <source>
        <dbReference type="EMBL" id="VAW89243.1"/>
    </source>
</evidence>
<evidence type="ECO:0008006" key="2">
    <source>
        <dbReference type="Google" id="ProtNLM"/>
    </source>
</evidence>
<accession>A0A3B0ZM25</accession>
<name>A0A3B0ZM25_9ZZZZ</name>
<dbReference type="InterPro" id="IPR021732">
    <property type="entry name" value="DUF3301"/>
</dbReference>
<gene>
    <name evidence="1" type="ORF">MNBD_GAMMA17-490</name>
</gene>
<dbReference type="EMBL" id="UOFQ01000126">
    <property type="protein sequence ID" value="VAW89243.1"/>
    <property type="molecule type" value="Genomic_DNA"/>
</dbReference>
<organism evidence="1">
    <name type="scientific">hydrothermal vent metagenome</name>
    <dbReference type="NCBI Taxonomy" id="652676"/>
    <lineage>
        <taxon>unclassified sequences</taxon>
        <taxon>metagenomes</taxon>
        <taxon>ecological metagenomes</taxon>
    </lineage>
</organism>
<reference evidence="1" key="1">
    <citation type="submission" date="2018-06" db="EMBL/GenBank/DDBJ databases">
        <authorList>
            <person name="Zhirakovskaya E."/>
        </authorList>
    </citation>
    <scope>NUCLEOTIDE SEQUENCE</scope>
</reference>
<dbReference type="Pfam" id="PF11743">
    <property type="entry name" value="DUF3301"/>
    <property type="match status" value="1"/>
</dbReference>
<sequence>MPSFIELLLLCGVVMAAAFWWRTNELKQIAYQVARRRCDESGVQFLDDSVVLSKVRLRRNDEGRIALLCHFSFEFATVGDMRYCGELQFLGRRLSAVEMEPHKL</sequence>
<proteinExistence type="predicted"/>
<protein>
    <recommendedName>
        <fullName evidence="2">DUF3301 domain-containing protein</fullName>
    </recommendedName>
</protein>
<dbReference type="AlphaFoldDB" id="A0A3B0ZM25"/>